<protein>
    <recommendedName>
        <fullName evidence="4">SPOR domain-containing protein</fullName>
    </recommendedName>
</protein>
<keyword evidence="1" id="KW-0732">Signal</keyword>
<dbReference type="RefSeq" id="WP_147101530.1">
    <property type="nucleotide sequence ID" value="NZ_VOOS01000005.1"/>
</dbReference>
<dbReference type="AlphaFoldDB" id="A0A5C6RPN7"/>
<reference evidence="2 3" key="1">
    <citation type="submission" date="2019-08" db="EMBL/GenBank/DDBJ databases">
        <title>Genome of Vicingus serpentipes NCIMB 15042.</title>
        <authorList>
            <person name="Bowman J.P."/>
        </authorList>
    </citation>
    <scope>NUCLEOTIDE SEQUENCE [LARGE SCALE GENOMIC DNA]</scope>
    <source>
        <strain evidence="2 3">NCIMB 15042</strain>
    </source>
</reference>
<evidence type="ECO:0008006" key="4">
    <source>
        <dbReference type="Google" id="ProtNLM"/>
    </source>
</evidence>
<name>A0A5C6RPN7_9FLAO</name>
<dbReference type="EMBL" id="VOOS01000005">
    <property type="protein sequence ID" value="TXB64308.1"/>
    <property type="molecule type" value="Genomic_DNA"/>
</dbReference>
<sequence length="244" mass="27668">MKPLIKYLVIALGFLTASNSNGFNPNLPKGIVYQISLNSNDLEKSQTVITEYHYLTHIISNNSSTYIFGKFQHFSEVDSIQNLLNNIGCNTSIIAYQNQIEIPLAEAISIQYKNDMLTEEASNQRKGSKKITVKEVNYLLDVQKSGLKHYYALAIPVNSIETVDKLLEQIDNEQIIEISTSDDIYSIGRYEKFEDVLNARKNFIDGDINDVFIMAQITDERIEVDETDNFAIVIQNLVNDLADN</sequence>
<keyword evidence="3" id="KW-1185">Reference proteome</keyword>
<organism evidence="2 3">
    <name type="scientific">Vicingus serpentipes</name>
    <dbReference type="NCBI Taxonomy" id="1926625"/>
    <lineage>
        <taxon>Bacteria</taxon>
        <taxon>Pseudomonadati</taxon>
        <taxon>Bacteroidota</taxon>
        <taxon>Flavobacteriia</taxon>
        <taxon>Flavobacteriales</taxon>
        <taxon>Vicingaceae</taxon>
        <taxon>Vicingus</taxon>
    </lineage>
</organism>
<gene>
    <name evidence="2" type="ORF">FRY74_10975</name>
</gene>
<dbReference type="Proteomes" id="UP000321721">
    <property type="component" value="Unassembled WGS sequence"/>
</dbReference>
<comment type="caution">
    <text evidence="2">The sequence shown here is derived from an EMBL/GenBank/DDBJ whole genome shotgun (WGS) entry which is preliminary data.</text>
</comment>
<accession>A0A5C6RPN7</accession>
<proteinExistence type="predicted"/>
<evidence type="ECO:0000313" key="3">
    <source>
        <dbReference type="Proteomes" id="UP000321721"/>
    </source>
</evidence>
<feature type="signal peptide" evidence="1">
    <location>
        <begin position="1"/>
        <end position="22"/>
    </location>
</feature>
<feature type="chain" id="PRO_5023075149" description="SPOR domain-containing protein" evidence="1">
    <location>
        <begin position="23"/>
        <end position="244"/>
    </location>
</feature>
<evidence type="ECO:0000313" key="2">
    <source>
        <dbReference type="EMBL" id="TXB64308.1"/>
    </source>
</evidence>
<evidence type="ECO:0000256" key="1">
    <source>
        <dbReference type="SAM" id="SignalP"/>
    </source>
</evidence>